<evidence type="ECO:0000256" key="1">
    <source>
        <dbReference type="SAM" id="MobiDB-lite"/>
    </source>
</evidence>
<protein>
    <submittedName>
        <fullName evidence="2">Genomic scaffold, ProqFM164S02</fullName>
    </submittedName>
</protein>
<keyword evidence="3" id="KW-1185">Reference proteome</keyword>
<feature type="compositionally biased region" description="Basic and acidic residues" evidence="1">
    <location>
        <begin position="60"/>
        <end position="75"/>
    </location>
</feature>
<feature type="region of interest" description="Disordered" evidence="1">
    <location>
        <begin position="423"/>
        <end position="446"/>
    </location>
</feature>
<feature type="region of interest" description="Disordered" evidence="1">
    <location>
        <begin position="595"/>
        <end position="654"/>
    </location>
</feature>
<evidence type="ECO:0000313" key="3">
    <source>
        <dbReference type="Proteomes" id="UP000030686"/>
    </source>
</evidence>
<feature type="compositionally biased region" description="Basic and acidic residues" evidence="1">
    <location>
        <begin position="1"/>
        <end position="11"/>
    </location>
</feature>
<evidence type="ECO:0000313" key="2">
    <source>
        <dbReference type="EMBL" id="CDM31946.1"/>
    </source>
</evidence>
<feature type="compositionally biased region" description="Low complexity" evidence="1">
    <location>
        <begin position="425"/>
        <end position="434"/>
    </location>
</feature>
<dbReference type="OMA" id="WSLAELW"/>
<organism evidence="2 3">
    <name type="scientific">Penicillium roqueforti (strain FM164)</name>
    <dbReference type="NCBI Taxonomy" id="1365484"/>
    <lineage>
        <taxon>Eukaryota</taxon>
        <taxon>Fungi</taxon>
        <taxon>Dikarya</taxon>
        <taxon>Ascomycota</taxon>
        <taxon>Pezizomycotina</taxon>
        <taxon>Eurotiomycetes</taxon>
        <taxon>Eurotiomycetidae</taxon>
        <taxon>Eurotiales</taxon>
        <taxon>Aspergillaceae</taxon>
        <taxon>Penicillium</taxon>
    </lineage>
</organism>
<proteinExistence type="predicted"/>
<reference evidence="2" key="1">
    <citation type="journal article" date="2014" name="Nat. Commun.">
        <title>Multiple recent horizontal transfers of a large genomic region in cheese making fungi.</title>
        <authorList>
            <person name="Cheeseman K."/>
            <person name="Ropars J."/>
            <person name="Renault P."/>
            <person name="Dupont J."/>
            <person name="Gouzy J."/>
            <person name="Branca A."/>
            <person name="Abraham A.L."/>
            <person name="Ceppi M."/>
            <person name="Conseiller E."/>
            <person name="Debuchy R."/>
            <person name="Malagnac F."/>
            <person name="Goarin A."/>
            <person name="Silar P."/>
            <person name="Lacoste S."/>
            <person name="Sallet E."/>
            <person name="Bensimon A."/>
            <person name="Giraud T."/>
            <person name="Brygoo Y."/>
        </authorList>
    </citation>
    <scope>NUCLEOTIDE SEQUENCE [LARGE SCALE GENOMIC DNA]</scope>
    <source>
        <strain evidence="2">FM164</strain>
    </source>
</reference>
<accession>W6Q7H4</accession>
<dbReference type="AlphaFoldDB" id="W6Q7H4"/>
<dbReference type="OrthoDB" id="2537141at2759"/>
<feature type="region of interest" description="Disordered" evidence="1">
    <location>
        <begin position="1"/>
        <end position="113"/>
    </location>
</feature>
<gene>
    <name evidence="2" type="ORF">PROQFM164_S02g002097</name>
</gene>
<feature type="compositionally biased region" description="Polar residues" evidence="1">
    <location>
        <begin position="599"/>
        <end position="610"/>
    </location>
</feature>
<feature type="compositionally biased region" description="Basic residues" evidence="1">
    <location>
        <begin position="101"/>
        <end position="113"/>
    </location>
</feature>
<dbReference type="EMBL" id="HG792016">
    <property type="protein sequence ID" value="CDM31946.1"/>
    <property type="molecule type" value="Genomic_DNA"/>
</dbReference>
<dbReference type="Proteomes" id="UP000030686">
    <property type="component" value="Unassembled WGS sequence"/>
</dbReference>
<dbReference type="STRING" id="1365484.W6Q7H4"/>
<sequence>MEASENKEQAKDTAPVTSIPQTRIPFEISDNLRVNGHSASRKRDSGHKGTKAPSTYETIPRSESHKRSRHSYEIRSRHKTREARYEYKGPSSAVETQSQCRKGRTRKSRGRKHTINDDFHAINITGNRLTLRKNMNLGMFSKGRSSCITNHPGNTPSSALGRPPSIKPHKWTAESDLAFSEMNFLSRRNNPSPYPMSTARDTLDGQNGREHHPRELQFAYPAHDSRINRSHLGNRFLDVERQLDVPVTPLFTFEKAPVSEMSAVSGHSWGTSSMFHNKRRKTSKQSSSIPYTWAETEVDPTEQIDALEQHLLSLLHVGVYPQALCSNITNTVSGRRYWSLAELWELLKERKASWSNEAGNKKRTSPEANMGQVAASEAVPQEIPEIVASDTLDLANVSSVQNEISEQSPDSNVACETVRSVNNRPQQQPPILEQQQDRPCQASDRPDCLNHQVAMISNIPDRSIDIWGEDQCEPFSHESGEHAVLFPAFAPEVKQPHISDIEFYELDRVDDDDEFYRTLDAAYCAIVRPEVAAGVASNLQRSLESPELGNNIPNSPESTGIRDYDIPTRQAEAGELEHLATVSQDIIEERYDEWPAKPSHQNKPPTSHSNYPGVDPNNDMPWLTTGYGKPLTGNDAQQSQHPEIPDFWRQNKLY</sequence>
<name>W6Q7H4_PENRF</name>